<gene>
    <name evidence="1" type="ORF">ADU70_0498</name>
    <name evidence="2" type="ORF">ADU72_2230</name>
</gene>
<proteinExistence type="predicted"/>
<accession>A0A143ACJ9</accession>
<dbReference type="EMBL" id="CP012275">
    <property type="protein sequence ID" value="AMV61998.1"/>
    <property type="molecule type" value="Genomic_DNA"/>
</dbReference>
<reference evidence="3 4" key="1">
    <citation type="journal article" date="2016" name="PLoS ONE">
        <title>The Identification of Novel Diagnostic Marker Genes for the Detection of Beer Spoiling Pediococcus damnosus Strains Using the BlAst Diagnostic Gene findEr.</title>
        <authorList>
            <person name="Behr J."/>
            <person name="Geissler A.J."/>
            <person name="Schmid J."/>
            <person name="Zehe A."/>
            <person name="Vogel R.F."/>
        </authorList>
    </citation>
    <scope>NUCLEOTIDE SEQUENCE [LARGE SCALE GENOMIC DNA]</scope>
    <source>
        <strain evidence="1 4">TMW 2.1533</strain>
        <strain evidence="2 3">TMW 2.1535</strain>
    </source>
</reference>
<protein>
    <recommendedName>
        <fullName evidence="5">DUF2187 domain-containing protein</fullName>
    </recommendedName>
</protein>
<dbReference type="Proteomes" id="UP000076405">
    <property type="component" value="Chromosome"/>
</dbReference>
<sequence>MLSEFKIGMLVRCTNCDDLDHPFVGKIINVLSTKLVIEVLQINYRDRHKASLIQYNTVVDIKNCKRIQRVRVDLDERDEQ</sequence>
<evidence type="ECO:0000313" key="3">
    <source>
        <dbReference type="Proteomes" id="UP000076244"/>
    </source>
</evidence>
<evidence type="ECO:0008006" key="5">
    <source>
        <dbReference type="Google" id="ProtNLM"/>
    </source>
</evidence>
<dbReference type="KEGG" id="pdm:ADU72_2230"/>
<evidence type="ECO:0000313" key="4">
    <source>
        <dbReference type="Proteomes" id="UP000076405"/>
    </source>
</evidence>
<dbReference type="AlphaFoldDB" id="A0A143ACJ9"/>
<dbReference type="RefSeq" id="WP_046871208.1">
    <property type="nucleotide sequence ID" value="NZ_BAAAXI010000170.1"/>
</dbReference>
<dbReference type="EMBL" id="CP012288">
    <property type="protein sequence ID" value="AMV68151.1"/>
    <property type="molecule type" value="Genomic_DNA"/>
</dbReference>
<dbReference type="Proteomes" id="UP000076244">
    <property type="component" value="Chromosome"/>
</dbReference>
<name>A0A143ACJ9_9LACO</name>
<evidence type="ECO:0000313" key="2">
    <source>
        <dbReference type="EMBL" id="AMV68151.1"/>
    </source>
</evidence>
<organism evidence="1 4">
    <name type="scientific">Pediococcus damnosus</name>
    <dbReference type="NCBI Taxonomy" id="51663"/>
    <lineage>
        <taxon>Bacteria</taxon>
        <taxon>Bacillati</taxon>
        <taxon>Bacillota</taxon>
        <taxon>Bacilli</taxon>
        <taxon>Lactobacillales</taxon>
        <taxon>Lactobacillaceae</taxon>
        <taxon>Pediococcus</taxon>
    </lineage>
</organism>
<dbReference type="GeneID" id="57277389"/>
<dbReference type="OrthoDB" id="2248919at2"/>
<keyword evidence="3" id="KW-1185">Reference proteome</keyword>
<evidence type="ECO:0000313" key="1">
    <source>
        <dbReference type="EMBL" id="AMV61998.1"/>
    </source>
</evidence>